<keyword evidence="9 13" id="KW-1133">Transmembrane helix</keyword>
<evidence type="ECO:0000256" key="2">
    <source>
        <dbReference type="ARBA" id="ARBA00009634"/>
    </source>
</evidence>
<dbReference type="GO" id="GO:0038023">
    <property type="term" value="F:signaling receptor activity"/>
    <property type="evidence" value="ECO:0007669"/>
    <property type="project" value="TreeGrafter"/>
</dbReference>
<dbReference type="InterPro" id="IPR032675">
    <property type="entry name" value="LRR_dom_sf"/>
</dbReference>
<organism evidence="16 17">
    <name type="scientific">Mytilus galloprovincialis</name>
    <name type="common">Mediterranean mussel</name>
    <dbReference type="NCBI Taxonomy" id="29158"/>
    <lineage>
        <taxon>Eukaryota</taxon>
        <taxon>Metazoa</taxon>
        <taxon>Spiralia</taxon>
        <taxon>Lophotrochozoa</taxon>
        <taxon>Mollusca</taxon>
        <taxon>Bivalvia</taxon>
        <taxon>Autobranchia</taxon>
        <taxon>Pteriomorphia</taxon>
        <taxon>Mytilida</taxon>
        <taxon>Mytiloidea</taxon>
        <taxon>Mytilidae</taxon>
        <taxon>Mytilinae</taxon>
        <taxon>Mytilus</taxon>
    </lineage>
</organism>
<evidence type="ECO:0000256" key="11">
    <source>
        <dbReference type="ARBA" id="ARBA00023170"/>
    </source>
</evidence>
<dbReference type="SUPFAM" id="SSF52058">
    <property type="entry name" value="L domain-like"/>
    <property type="match status" value="1"/>
</dbReference>
<dbReference type="Pfam" id="PF13855">
    <property type="entry name" value="LRR_8"/>
    <property type="match status" value="2"/>
</dbReference>
<dbReference type="EMBL" id="UYJE01000621">
    <property type="protein sequence ID" value="VDH94647.1"/>
    <property type="molecule type" value="Genomic_DNA"/>
</dbReference>
<dbReference type="SMART" id="SM00365">
    <property type="entry name" value="LRR_SD22"/>
    <property type="match status" value="3"/>
</dbReference>
<evidence type="ECO:0000256" key="4">
    <source>
        <dbReference type="ARBA" id="ARBA00022614"/>
    </source>
</evidence>
<feature type="chain" id="PRO_5032525042" evidence="14">
    <location>
        <begin position="18"/>
        <end position="701"/>
    </location>
</feature>
<dbReference type="GO" id="GO:0045087">
    <property type="term" value="P:innate immune response"/>
    <property type="evidence" value="ECO:0007669"/>
    <property type="project" value="UniProtKB-KW"/>
</dbReference>
<evidence type="ECO:0000256" key="10">
    <source>
        <dbReference type="ARBA" id="ARBA00023136"/>
    </source>
</evidence>
<name>A0A8B6BS40_MYTGA</name>
<evidence type="ECO:0000256" key="7">
    <source>
        <dbReference type="ARBA" id="ARBA00022737"/>
    </source>
</evidence>
<evidence type="ECO:0000313" key="17">
    <source>
        <dbReference type="Proteomes" id="UP000596742"/>
    </source>
</evidence>
<evidence type="ECO:0000313" key="16">
    <source>
        <dbReference type="EMBL" id="VDH94647.1"/>
    </source>
</evidence>
<evidence type="ECO:0000256" key="12">
    <source>
        <dbReference type="ARBA" id="ARBA00023180"/>
    </source>
</evidence>
<gene>
    <name evidence="16" type="ORF">MGAL_10B046219</name>
</gene>
<proteinExistence type="inferred from homology"/>
<keyword evidence="6 14" id="KW-0732">Signal</keyword>
<feature type="domain" description="TIR" evidence="15">
    <location>
        <begin position="559"/>
        <end position="700"/>
    </location>
</feature>
<dbReference type="OrthoDB" id="1111193at2759"/>
<keyword evidence="17" id="KW-1185">Reference proteome</keyword>
<keyword evidence="4" id="KW-0433">Leucine-rich repeat</keyword>
<keyword evidence="3" id="KW-0399">Innate immunity</keyword>
<dbReference type="PANTHER" id="PTHR24365:SF541">
    <property type="entry name" value="PROTEIN TOLL-RELATED"/>
    <property type="match status" value="1"/>
</dbReference>
<dbReference type="PROSITE" id="PS51450">
    <property type="entry name" value="LRR"/>
    <property type="match status" value="2"/>
</dbReference>
<comment type="similarity">
    <text evidence="2">Belongs to the Toll-like receptor family.</text>
</comment>
<dbReference type="PANTHER" id="PTHR24365">
    <property type="entry name" value="TOLL-LIKE RECEPTOR"/>
    <property type="match status" value="1"/>
</dbReference>
<keyword evidence="10 13" id="KW-0472">Membrane</keyword>
<sequence length="701" mass="81454">MILGILCALLLTTRFRCETIDQPNTVCFFNNKCRCWTDQDLRHVDCSNANMTDIPNFPPKTDILNINSNYIEVLQNNTFENLTKLLELDLSHNRLIRIESNAFIGLGKLTKLSLEDNRLNYTKESCDTTVFNPLQSLLFLNVKHQEILNILPGKMIRKLHHLQHLEADLISSTEGLAFGKEFSLLIHLTLLKAGKCKLEMVNNNTFIHLPYLEIIHLSGCTISQFGKGCIFCKLKKFNYLDISKVVCDFNYFRYLAVDFEETKIKKINMSETFYNTAYPPFHMFDYLEKSGITEIYLSSNVFVGTHRGITGILPRTLKVLDFSNNFLSQVVFYMRDLLTLNLRQNQLGIMLDKGGYKTPGPIALQNVDLSQNGIHTLLFQVFDGHCNVQTMNLSYNALTDFTPDISEMVKLKFLDLSKNKIKKFSNVMTMQNISKIARETNLKIDLSKNILECSCSSFTFIQWMHDNHNSFYDINSYQCKTENGTVMILNRLKHIVFMLKKECETYTLLIICISVGIITALLILSGGLLYRYRWRLRYVYYMTRNRYKRYKQIEEDNVYKYNAFISYADQESAFVKNECIPELEGNRNLSLCIHQRDFVAGEDITQNITNGIHESKRTICIVTQSFLDSYYCMFEFNMAKMESIYSRKGQNILFLVFIENIPSKNLPLVMLEIVQQQSYIEYPSDANERVVFWENIKQAIE</sequence>
<dbReference type="PROSITE" id="PS50104">
    <property type="entry name" value="TIR"/>
    <property type="match status" value="1"/>
</dbReference>
<dbReference type="Gene3D" id="3.80.10.10">
    <property type="entry name" value="Ribonuclease Inhibitor"/>
    <property type="match status" value="3"/>
</dbReference>
<dbReference type="Gene3D" id="3.40.50.10140">
    <property type="entry name" value="Toll/interleukin-1 receptor homology (TIR) domain"/>
    <property type="match status" value="1"/>
</dbReference>
<dbReference type="GO" id="GO:0007165">
    <property type="term" value="P:signal transduction"/>
    <property type="evidence" value="ECO:0007669"/>
    <property type="project" value="InterPro"/>
</dbReference>
<evidence type="ECO:0000256" key="8">
    <source>
        <dbReference type="ARBA" id="ARBA00022859"/>
    </source>
</evidence>
<keyword evidence="12" id="KW-0325">Glycoprotein</keyword>
<evidence type="ECO:0000256" key="13">
    <source>
        <dbReference type="SAM" id="Phobius"/>
    </source>
</evidence>
<dbReference type="FunFam" id="3.40.50.10140:FF:000001">
    <property type="entry name" value="Toll-like receptor 2"/>
    <property type="match status" value="1"/>
</dbReference>
<keyword evidence="5 13" id="KW-0812">Transmembrane</keyword>
<dbReference type="AlphaFoldDB" id="A0A8B6BS40"/>
<reference evidence="16" key="1">
    <citation type="submission" date="2018-11" db="EMBL/GenBank/DDBJ databases">
        <authorList>
            <person name="Alioto T."/>
            <person name="Alioto T."/>
        </authorList>
    </citation>
    <scope>NUCLEOTIDE SEQUENCE</scope>
</reference>
<dbReference type="InterPro" id="IPR035897">
    <property type="entry name" value="Toll_tir_struct_dom_sf"/>
</dbReference>
<evidence type="ECO:0000259" key="15">
    <source>
        <dbReference type="PROSITE" id="PS50104"/>
    </source>
</evidence>
<dbReference type="InterPro" id="IPR003591">
    <property type="entry name" value="Leu-rich_rpt_typical-subtyp"/>
</dbReference>
<dbReference type="GO" id="GO:0005886">
    <property type="term" value="C:plasma membrane"/>
    <property type="evidence" value="ECO:0007669"/>
    <property type="project" value="TreeGrafter"/>
</dbReference>
<accession>A0A8B6BS40</accession>
<keyword evidence="7" id="KW-0677">Repeat</keyword>
<keyword evidence="8" id="KW-0391">Immunity</keyword>
<comment type="subcellular location">
    <subcellularLocation>
        <location evidence="1">Membrane</location>
        <topology evidence="1">Single-pass type I membrane protein</topology>
    </subcellularLocation>
</comment>
<dbReference type="SMART" id="SM00255">
    <property type="entry name" value="TIR"/>
    <property type="match status" value="1"/>
</dbReference>
<evidence type="ECO:0000256" key="5">
    <source>
        <dbReference type="ARBA" id="ARBA00022692"/>
    </source>
</evidence>
<dbReference type="SUPFAM" id="SSF52200">
    <property type="entry name" value="Toll/Interleukin receptor TIR domain"/>
    <property type="match status" value="1"/>
</dbReference>
<dbReference type="Proteomes" id="UP000596742">
    <property type="component" value="Unassembled WGS sequence"/>
</dbReference>
<evidence type="ECO:0000256" key="6">
    <source>
        <dbReference type="ARBA" id="ARBA00022729"/>
    </source>
</evidence>
<evidence type="ECO:0000256" key="3">
    <source>
        <dbReference type="ARBA" id="ARBA00022588"/>
    </source>
</evidence>
<dbReference type="Pfam" id="PF01582">
    <property type="entry name" value="TIR"/>
    <property type="match status" value="1"/>
</dbReference>
<keyword evidence="11 16" id="KW-0675">Receptor</keyword>
<evidence type="ECO:0000256" key="9">
    <source>
        <dbReference type="ARBA" id="ARBA00022989"/>
    </source>
</evidence>
<dbReference type="InterPro" id="IPR000157">
    <property type="entry name" value="TIR_dom"/>
</dbReference>
<feature type="transmembrane region" description="Helical" evidence="13">
    <location>
        <begin position="506"/>
        <end position="530"/>
    </location>
</feature>
<feature type="signal peptide" evidence="14">
    <location>
        <begin position="1"/>
        <end position="17"/>
    </location>
</feature>
<comment type="caution">
    <text evidence="16">The sequence shown here is derived from an EMBL/GenBank/DDBJ whole genome shotgun (WGS) entry which is preliminary data.</text>
</comment>
<dbReference type="InterPro" id="IPR001611">
    <property type="entry name" value="Leu-rich_rpt"/>
</dbReference>
<evidence type="ECO:0000256" key="14">
    <source>
        <dbReference type="SAM" id="SignalP"/>
    </source>
</evidence>
<protein>
    <submittedName>
        <fullName evidence="16">Toll-like receptor 13</fullName>
    </submittedName>
</protein>
<evidence type="ECO:0000256" key="1">
    <source>
        <dbReference type="ARBA" id="ARBA00004479"/>
    </source>
</evidence>
<dbReference type="SMART" id="SM00369">
    <property type="entry name" value="LRR_TYP"/>
    <property type="match status" value="3"/>
</dbReference>